<feature type="chain" id="PRO_5047099853" description="Secreted protein" evidence="1">
    <location>
        <begin position="25"/>
        <end position="122"/>
    </location>
</feature>
<reference evidence="3" key="1">
    <citation type="journal article" date="2019" name="Int. J. Syst. Evol. Microbiol.">
        <title>The Global Catalogue of Microorganisms (GCM) 10K type strain sequencing project: providing services to taxonomists for standard genome sequencing and annotation.</title>
        <authorList>
            <consortium name="The Broad Institute Genomics Platform"/>
            <consortium name="The Broad Institute Genome Sequencing Center for Infectious Disease"/>
            <person name="Wu L."/>
            <person name="Ma J."/>
        </authorList>
    </citation>
    <scope>NUCLEOTIDE SEQUENCE [LARGE SCALE GENOMIC DNA]</scope>
    <source>
        <strain evidence="3">VKM B-3159</strain>
    </source>
</reference>
<name>A0ABT9JUG0_9PROT</name>
<gene>
    <name evidence="2" type="ORF">Q9291_10265</name>
</gene>
<evidence type="ECO:0008006" key="4">
    <source>
        <dbReference type="Google" id="ProtNLM"/>
    </source>
</evidence>
<sequence length="122" mass="13380">MRLTHRLVWLLGVLLLGTPAAAMADSPTELPAPETVVMLVETDEAQCLVNDGKLISLTLKDATQLVEVWVDRWFMQVQTADHTKHVLSPQHPEVALGCSRSNAGPQHWTVHHVTLLPSPAGH</sequence>
<proteinExistence type="predicted"/>
<comment type="caution">
    <text evidence="2">The sequence shown here is derived from an EMBL/GenBank/DDBJ whole genome shotgun (WGS) entry which is preliminary data.</text>
</comment>
<accession>A0ABT9JUG0</accession>
<keyword evidence="1" id="KW-0732">Signal</keyword>
<keyword evidence="3" id="KW-1185">Reference proteome</keyword>
<dbReference type="Proteomes" id="UP001225906">
    <property type="component" value="Unassembled WGS sequence"/>
</dbReference>
<dbReference type="EMBL" id="JAVCAP010000021">
    <property type="protein sequence ID" value="MDP8568231.1"/>
    <property type="molecule type" value="Genomic_DNA"/>
</dbReference>
<organism evidence="2 3">
    <name type="scientific">Methylophilus aquaticus</name>
    <dbReference type="NCBI Taxonomy" id="1971610"/>
    <lineage>
        <taxon>Bacteria</taxon>
        <taxon>Pseudomonadati</taxon>
        <taxon>Pseudomonadota</taxon>
        <taxon>Betaproteobacteria</taxon>
        <taxon>Nitrosomonadales</taxon>
        <taxon>Methylophilaceae</taxon>
        <taxon>Methylophilus</taxon>
    </lineage>
</organism>
<protein>
    <recommendedName>
        <fullName evidence="4">Secreted protein</fullName>
    </recommendedName>
</protein>
<evidence type="ECO:0000313" key="3">
    <source>
        <dbReference type="Proteomes" id="UP001225906"/>
    </source>
</evidence>
<dbReference type="RefSeq" id="WP_306389954.1">
    <property type="nucleotide sequence ID" value="NZ_JAVCAP010000021.1"/>
</dbReference>
<evidence type="ECO:0000256" key="1">
    <source>
        <dbReference type="SAM" id="SignalP"/>
    </source>
</evidence>
<feature type="signal peptide" evidence="1">
    <location>
        <begin position="1"/>
        <end position="24"/>
    </location>
</feature>
<evidence type="ECO:0000313" key="2">
    <source>
        <dbReference type="EMBL" id="MDP8568231.1"/>
    </source>
</evidence>